<dbReference type="SUPFAM" id="SSF90123">
    <property type="entry name" value="ABC transporter transmembrane region"/>
    <property type="match status" value="1"/>
</dbReference>
<feature type="domain" description="ABC transporter" evidence="9">
    <location>
        <begin position="335"/>
        <end position="569"/>
    </location>
</feature>
<evidence type="ECO:0000313" key="12">
    <source>
        <dbReference type="Proteomes" id="UP000193834"/>
    </source>
</evidence>
<dbReference type="EMBL" id="FXAZ01000004">
    <property type="protein sequence ID" value="SMG50921.1"/>
    <property type="molecule type" value="Genomic_DNA"/>
</dbReference>
<dbReference type="GO" id="GO:0005524">
    <property type="term" value="F:ATP binding"/>
    <property type="evidence" value="ECO:0007669"/>
    <property type="project" value="UniProtKB-KW"/>
</dbReference>
<keyword evidence="5 11" id="KW-0067">ATP-binding</keyword>
<feature type="transmembrane region" description="Helical" evidence="8">
    <location>
        <begin position="247"/>
        <end position="266"/>
    </location>
</feature>
<keyword evidence="12" id="KW-1185">Reference proteome</keyword>
<protein>
    <submittedName>
        <fullName evidence="11">ATP-binding cassette, subfamily B</fullName>
    </submittedName>
</protein>
<dbReference type="Pfam" id="PF00664">
    <property type="entry name" value="ABC_membrane"/>
    <property type="match status" value="1"/>
</dbReference>
<dbReference type="FunFam" id="1.20.1560.10:FF:000053">
    <property type="entry name" value="Multidrug ABC transporter ATP-binding protein"/>
    <property type="match status" value="1"/>
</dbReference>
<dbReference type="PANTHER" id="PTHR43394">
    <property type="entry name" value="ATP-DEPENDENT PERMEASE MDL1, MITOCHONDRIAL"/>
    <property type="match status" value="1"/>
</dbReference>
<keyword evidence="6 8" id="KW-1133">Transmembrane helix</keyword>
<dbReference type="InterPro" id="IPR003593">
    <property type="entry name" value="AAA+_ATPase"/>
</dbReference>
<feature type="transmembrane region" description="Helical" evidence="8">
    <location>
        <begin position="55"/>
        <end position="76"/>
    </location>
</feature>
<comment type="subcellular location">
    <subcellularLocation>
        <location evidence="1">Cell membrane</location>
        <topology evidence="1">Multi-pass membrane protein</topology>
    </subcellularLocation>
</comment>
<dbReference type="InterPro" id="IPR003439">
    <property type="entry name" value="ABC_transporter-like_ATP-bd"/>
</dbReference>
<evidence type="ECO:0000256" key="1">
    <source>
        <dbReference type="ARBA" id="ARBA00004651"/>
    </source>
</evidence>
<dbReference type="SUPFAM" id="SSF52540">
    <property type="entry name" value="P-loop containing nucleoside triphosphate hydrolases"/>
    <property type="match status" value="1"/>
</dbReference>
<reference evidence="11 12" key="1">
    <citation type="submission" date="2017-04" db="EMBL/GenBank/DDBJ databases">
        <authorList>
            <person name="Afonso C.L."/>
            <person name="Miller P.J."/>
            <person name="Scott M.A."/>
            <person name="Spackman E."/>
            <person name="Goraichik I."/>
            <person name="Dimitrov K.M."/>
            <person name="Suarez D.L."/>
            <person name="Swayne D.E."/>
        </authorList>
    </citation>
    <scope>NUCLEOTIDE SEQUENCE [LARGE SCALE GENOMIC DNA]</scope>
    <source>
        <strain evidence="11 12">11</strain>
    </source>
</reference>
<evidence type="ECO:0000259" key="9">
    <source>
        <dbReference type="PROSITE" id="PS50893"/>
    </source>
</evidence>
<evidence type="ECO:0000259" key="10">
    <source>
        <dbReference type="PROSITE" id="PS50929"/>
    </source>
</evidence>
<evidence type="ECO:0000256" key="3">
    <source>
        <dbReference type="ARBA" id="ARBA00022692"/>
    </source>
</evidence>
<evidence type="ECO:0000256" key="5">
    <source>
        <dbReference type="ARBA" id="ARBA00022840"/>
    </source>
</evidence>
<accession>A0A1X7LAR6</accession>
<dbReference type="InterPro" id="IPR011527">
    <property type="entry name" value="ABC1_TM_dom"/>
</dbReference>
<evidence type="ECO:0000256" key="2">
    <source>
        <dbReference type="ARBA" id="ARBA00005417"/>
    </source>
</evidence>
<dbReference type="InterPro" id="IPR027417">
    <property type="entry name" value="P-loop_NTPase"/>
</dbReference>
<proteinExistence type="inferred from homology"/>
<feature type="transmembrane region" description="Helical" evidence="8">
    <location>
        <begin position="160"/>
        <end position="178"/>
    </location>
</feature>
<dbReference type="Proteomes" id="UP000193834">
    <property type="component" value="Unassembled WGS sequence"/>
</dbReference>
<feature type="transmembrane region" description="Helical" evidence="8">
    <location>
        <begin position="20"/>
        <end position="43"/>
    </location>
</feature>
<dbReference type="PROSITE" id="PS00211">
    <property type="entry name" value="ABC_TRANSPORTER_1"/>
    <property type="match status" value="1"/>
</dbReference>
<evidence type="ECO:0000256" key="7">
    <source>
        <dbReference type="ARBA" id="ARBA00023136"/>
    </source>
</evidence>
<dbReference type="FunFam" id="3.40.50.300:FF:000218">
    <property type="entry name" value="Multidrug ABC transporter ATP-binding protein"/>
    <property type="match status" value="1"/>
</dbReference>
<dbReference type="Gene3D" id="1.20.1560.10">
    <property type="entry name" value="ABC transporter type 1, transmembrane domain"/>
    <property type="match status" value="1"/>
</dbReference>
<organism evidence="11 12">
    <name type="scientific">Paenibacillus aquistagni</name>
    <dbReference type="NCBI Taxonomy" id="1852522"/>
    <lineage>
        <taxon>Bacteria</taxon>
        <taxon>Bacillati</taxon>
        <taxon>Bacillota</taxon>
        <taxon>Bacilli</taxon>
        <taxon>Bacillales</taxon>
        <taxon>Paenibacillaceae</taxon>
        <taxon>Paenibacillus</taxon>
    </lineage>
</organism>
<dbReference type="CDD" id="cd03251">
    <property type="entry name" value="ABCC_MsbA"/>
    <property type="match status" value="1"/>
</dbReference>
<dbReference type="GO" id="GO:0015421">
    <property type="term" value="F:ABC-type oligopeptide transporter activity"/>
    <property type="evidence" value="ECO:0007669"/>
    <property type="project" value="TreeGrafter"/>
</dbReference>
<dbReference type="STRING" id="1852522.SAMN06295960_3198"/>
<dbReference type="GO" id="GO:0005886">
    <property type="term" value="C:plasma membrane"/>
    <property type="evidence" value="ECO:0007669"/>
    <property type="project" value="UniProtKB-SubCell"/>
</dbReference>
<dbReference type="InterPro" id="IPR039421">
    <property type="entry name" value="Type_1_exporter"/>
</dbReference>
<feature type="transmembrane region" description="Helical" evidence="8">
    <location>
        <begin position="137"/>
        <end position="154"/>
    </location>
</feature>
<evidence type="ECO:0000256" key="6">
    <source>
        <dbReference type="ARBA" id="ARBA00022989"/>
    </source>
</evidence>
<dbReference type="SMART" id="SM00382">
    <property type="entry name" value="AAA"/>
    <property type="match status" value="1"/>
</dbReference>
<dbReference type="Gene3D" id="3.40.50.300">
    <property type="entry name" value="P-loop containing nucleotide triphosphate hydrolases"/>
    <property type="match status" value="1"/>
</dbReference>
<dbReference type="GO" id="GO:0016887">
    <property type="term" value="F:ATP hydrolysis activity"/>
    <property type="evidence" value="ECO:0007669"/>
    <property type="project" value="InterPro"/>
</dbReference>
<name>A0A1X7LAR6_9BACL</name>
<evidence type="ECO:0000256" key="4">
    <source>
        <dbReference type="ARBA" id="ARBA00022741"/>
    </source>
</evidence>
<dbReference type="AlphaFoldDB" id="A0A1X7LAR6"/>
<evidence type="ECO:0000313" key="11">
    <source>
        <dbReference type="EMBL" id="SMG50921.1"/>
    </source>
</evidence>
<gene>
    <name evidence="11" type="ORF">SAMN06295960_3198</name>
</gene>
<keyword evidence="3 8" id="KW-0812">Transmembrane</keyword>
<sequence>MQVLKRFFSYYKPYKGLFILDFTCAVIAGLLELAFPVAISRFIDELLPTGNWKWIVLACIGLLAIYALNTVLNYIVTYWGHMLGINIETDMRRKLFSHLQKLSFRFFDNQKTGHLIGRITNDLNNIGEMAHHGPEDIFIAVMTLIGSFALMASINLELALITFIIVPLMAAVVIFFGGRMTKAYRRLFGEVGNFNARIEDNIGGIRVVQSFANEKHEEKLFAVDNQNYRKTMLLAYKTMAKSISISYMMMRLITIFVMVCGAWFYIDGKLELGEFMAFILLSNIFFRPIEKINAVIESYPKGIAGFNRYIEVMDTDPEIQDAPGAIEVDHVQGNIHFDHISFGYEEGRPILSEVNLNIRAGETIAFVGPSGAGKTTICSLLPRFYDVNEGRITVDGIDIRDMKLESLRKHIGIVQQDVFLFSGTIRENIAYGDLDATDAQIWEAARRASLAEHIEKLPEGMDTVIGERGVKLSGGQKQRMSIARMFLKNPPILILDEATSALDTATEAAIQESLAELSVGRTTLVIAHRLSTIRNADRIIVMNEEGIAEQGKHDELVAQGGVYSRLNAMQPV</sequence>
<comment type="similarity">
    <text evidence="2">Belongs to the ABC transporter superfamily.</text>
</comment>
<feature type="domain" description="ABC transmembrane type-1" evidence="10">
    <location>
        <begin position="19"/>
        <end position="301"/>
    </location>
</feature>
<dbReference type="InterPro" id="IPR017871">
    <property type="entry name" value="ABC_transporter-like_CS"/>
</dbReference>
<evidence type="ECO:0000256" key="8">
    <source>
        <dbReference type="SAM" id="Phobius"/>
    </source>
</evidence>
<keyword evidence="7 8" id="KW-0472">Membrane</keyword>
<dbReference type="PANTHER" id="PTHR43394:SF1">
    <property type="entry name" value="ATP-BINDING CASSETTE SUB-FAMILY B MEMBER 10, MITOCHONDRIAL"/>
    <property type="match status" value="1"/>
</dbReference>
<keyword evidence="4" id="KW-0547">Nucleotide-binding</keyword>
<dbReference type="PROSITE" id="PS50893">
    <property type="entry name" value="ABC_TRANSPORTER_2"/>
    <property type="match status" value="1"/>
</dbReference>
<dbReference type="Pfam" id="PF00005">
    <property type="entry name" value="ABC_tran"/>
    <property type="match status" value="1"/>
</dbReference>
<dbReference type="CDD" id="cd18549">
    <property type="entry name" value="ABC_6TM_YwjA_like"/>
    <property type="match status" value="1"/>
</dbReference>
<dbReference type="PROSITE" id="PS50929">
    <property type="entry name" value="ABC_TM1F"/>
    <property type="match status" value="1"/>
</dbReference>
<dbReference type="InterPro" id="IPR036640">
    <property type="entry name" value="ABC1_TM_sf"/>
</dbReference>